<evidence type="ECO:0000313" key="9">
    <source>
        <dbReference type="Proteomes" id="UP001432401"/>
    </source>
</evidence>
<feature type="transmembrane region" description="Helical" evidence="5">
    <location>
        <begin position="12"/>
        <end position="31"/>
    </location>
</feature>
<dbReference type="Proteomes" id="UP001432401">
    <property type="component" value="Unassembled WGS sequence"/>
</dbReference>
<dbReference type="Gene3D" id="3.30.565.10">
    <property type="entry name" value="Histidine kinase-like ATPase, C-terminal domain"/>
    <property type="match status" value="1"/>
</dbReference>
<feature type="transmembrane region" description="Helical" evidence="5">
    <location>
        <begin position="70"/>
        <end position="91"/>
    </location>
</feature>
<protein>
    <submittedName>
        <fullName evidence="8">DUF5931 domain-containing protein</fullName>
    </submittedName>
</protein>
<dbReference type="InterPro" id="IPR045975">
    <property type="entry name" value="DUF5931"/>
</dbReference>
<dbReference type="PANTHER" id="PTHR24421:SF61">
    <property type="entry name" value="OXYGEN SENSOR HISTIDINE KINASE NREB"/>
    <property type="match status" value="1"/>
</dbReference>
<proteinExistence type="predicted"/>
<feature type="compositionally biased region" description="Gly residues" evidence="4">
    <location>
        <begin position="236"/>
        <end position="247"/>
    </location>
</feature>
<keyword evidence="2" id="KW-0418">Kinase</keyword>
<feature type="compositionally biased region" description="Low complexity" evidence="4">
    <location>
        <begin position="248"/>
        <end position="277"/>
    </location>
</feature>
<accession>A0ABV1ZSU7</accession>
<reference evidence="8 9" key="1">
    <citation type="submission" date="2024-06" db="EMBL/GenBank/DDBJ databases">
        <authorList>
            <person name="Bataeva Y.V."/>
            <person name="Grigorian L.N."/>
            <person name="Solomentsev V.I."/>
        </authorList>
    </citation>
    <scope>NUCLEOTIDE SEQUENCE [LARGE SCALE GENOMIC DNA]</scope>
    <source>
        <strain evidence="9">SCPM-O-B-12605 (RCAM04882)</strain>
    </source>
</reference>
<dbReference type="InterPro" id="IPR050482">
    <property type="entry name" value="Sensor_HK_TwoCompSys"/>
</dbReference>
<gene>
    <name evidence="8" type="ORF">ABUK86_10210</name>
</gene>
<keyword evidence="5" id="KW-0812">Transmembrane</keyword>
<keyword evidence="9" id="KW-1185">Reference proteome</keyword>
<dbReference type="RefSeq" id="WP_267950304.1">
    <property type="nucleotide sequence ID" value="NZ_JBEQNA010000004.1"/>
</dbReference>
<feature type="transmembrane region" description="Helical" evidence="5">
    <location>
        <begin position="37"/>
        <end position="58"/>
    </location>
</feature>
<feature type="region of interest" description="Disordered" evidence="4">
    <location>
        <begin position="420"/>
        <end position="442"/>
    </location>
</feature>
<feature type="compositionally biased region" description="Gly residues" evidence="4">
    <location>
        <begin position="284"/>
        <end position="297"/>
    </location>
</feature>
<evidence type="ECO:0000256" key="3">
    <source>
        <dbReference type="ARBA" id="ARBA00023012"/>
    </source>
</evidence>
<dbReference type="EMBL" id="JBEQNB010000005">
    <property type="protein sequence ID" value="MES0834153.1"/>
    <property type="molecule type" value="Genomic_DNA"/>
</dbReference>
<evidence type="ECO:0000313" key="8">
    <source>
        <dbReference type="EMBL" id="MES0834153.1"/>
    </source>
</evidence>
<keyword evidence="5" id="KW-0472">Membrane</keyword>
<dbReference type="InterPro" id="IPR003594">
    <property type="entry name" value="HATPase_dom"/>
</dbReference>
<keyword evidence="3" id="KW-0902">Two-component regulatory system</keyword>
<keyword evidence="1" id="KW-0808">Transferase</keyword>
<feature type="transmembrane region" description="Helical" evidence="5">
    <location>
        <begin position="142"/>
        <end position="162"/>
    </location>
</feature>
<evidence type="ECO:0000259" key="6">
    <source>
        <dbReference type="Pfam" id="PF02518"/>
    </source>
</evidence>
<dbReference type="Pfam" id="PF02518">
    <property type="entry name" value="HATPase_c"/>
    <property type="match status" value="1"/>
</dbReference>
<dbReference type="InterPro" id="IPR036890">
    <property type="entry name" value="HATPase_C_sf"/>
</dbReference>
<dbReference type="SUPFAM" id="SSF55874">
    <property type="entry name" value="ATPase domain of HSP90 chaperone/DNA topoisomerase II/histidine kinase"/>
    <property type="match status" value="1"/>
</dbReference>
<organism evidence="8 9">
    <name type="scientific">Nocardiopsis tropica</name>
    <dbReference type="NCBI Taxonomy" id="109330"/>
    <lineage>
        <taxon>Bacteria</taxon>
        <taxon>Bacillati</taxon>
        <taxon>Actinomycetota</taxon>
        <taxon>Actinomycetes</taxon>
        <taxon>Streptosporangiales</taxon>
        <taxon>Nocardiopsidaceae</taxon>
        <taxon>Nocardiopsis</taxon>
    </lineage>
</organism>
<dbReference type="PANTHER" id="PTHR24421">
    <property type="entry name" value="NITRATE/NITRITE SENSOR PROTEIN NARX-RELATED"/>
    <property type="match status" value="1"/>
</dbReference>
<name>A0ABV1ZSU7_9ACTN</name>
<comment type="caution">
    <text evidence="8">The sequence shown here is derived from an EMBL/GenBank/DDBJ whole genome shotgun (WGS) entry which is preliminary data.</text>
</comment>
<evidence type="ECO:0000256" key="5">
    <source>
        <dbReference type="SAM" id="Phobius"/>
    </source>
</evidence>
<dbReference type="Pfam" id="PF19354">
    <property type="entry name" value="DUF5931"/>
    <property type="match status" value="1"/>
</dbReference>
<evidence type="ECO:0000256" key="2">
    <source>
        <dbReference type="ARBA" id="ARBA00022777"/>
    </source>
</evidence>
<evidence type="ECO:0000256" key="4">
    <source>
        <dbReference type="SAM" id="MobiDB-lite"/>
    </source>
</evidence>
<evidence type="ECO:0000259" key="7">
    <source>
        <dbReference type="Pfam" id="PF19354"/>
    </source>
</evidence>
<keyword evidence="5" id="KW-1133">Transmembrane helix</keyword>
<sequence length="442" mass="45965">MGFDVPLWRAFAVFRAATLVYSLVLLVQNHGALTRPWVAWTVLAAMAVWTVAATYGYARPELRTWRLLTADLAVAFACMFATAAAATPFYLTQAPPLSGYWFAGAALSAAVIWGRRGAGVVALLYGFADLTLRVVMDANITAATARGVVLLLLASLVVGYMAKVAEQAERRFAQAVSLEARLREREQLARSIHDSVLQVLALVSRRGAEAGGEAAELGRMAGEQEVRLRALFADGLPGGDPPGGSSGDGAARAGAPGARGAPRWAGARDGASGRAAAVHADPRSGGGPRGGGPGAGFDGAPVDLREQVRRAESSRVSVSAPASPVLLPARTAEELAAAVLAALDNVERHCPGGTRAWVLLEDEPGGVTVSVRDEGPGIAPGRLEEAHADGRLGVAQSIRGRVRDLGGTVEYVSVPGQGTEVEMRVPRGNPPQRGGPWPGSSW</sequence>
<feature type="region of interest" description="Disordered" evidence="4">
    <location>
        <begin position="233"/>
        <end position="300"/>
    </location>
</feature>
<feature type="domain" description="DUF5931" evidence="7">
    <location>
        <begin position="3"/>
        <end position="172"/>
    </location>
</feature>
<dbReference type="NCBIfam" id="NF047322">
    <property type="entry name" value="HK_morpho_MacS"/>
    <property type="match status" value="1"/>
</dbReference>
<feature type="domain" description="Histidine kinase/HSP90-like ATPase" evidence="6">
    <location>
        <begin position="334"/>
        <end position="427"/>
    </location>
</feature>
<evidence type="ECO:0000256" key="1">
    <source>
        <dbReference type="ARBA" id="ARBA00022679"/>
    </source>
</evidence>